<evidence type="ECO:0000313" key="1">
    <source>
        <dbReference type="EMBL" id="ORY56430.1"/>
    </source>
</evidence>
<accession>A0A1Y2DAY2</accession>
<name>A0A1Y2DAY2_9BASI</name>
<dbReference type="AlphaFoldDB" id="A0A1Y2DAY2"/>
<protein>
    <recommendedName>
        <fullName evidence="3">F-box domain-containing protein</fullName>
    </recommendedName>
</protein>
<evidence type="ECO:0008006" key="3">
    <source>
        <dbReference type="Google" id="ProtNLM"/>
    </source>
</evidence>
<proteinExistence type="predicted"/>
<dbReference type="InParanoid" id="A0A1Y2DAY2"/>
<dbReference type="SUPFAM" id="SSF52047">
    <property type="entry name" value="RNI-like"/>
    <property type="match status" value="1"/>
</dbReference>
<evidence type="ECO:0000313" key="2">
    <source>
        <dbReference type="Proteomes" id="UP000193467"/>
    </source>
</evidence>
<gene>
    <name evidence="1" type="ORF">BCR35DRAFT_213938</name>
</gene>
<dbReference type="Gene3D" id="3.80.10.10">
    <property type="entry name" value="Ribonuclease Inhibitor"/>
    <property type="match status" value="1"/>
</dbReference>
<sequence>MPFTLPPELLLIIIESSSGFPDNLDTDTLSRLCLVSRTALAVARPILYRKVPVHLESVVLKTRHRYHHIVTQNHVGNALRRYTHLAGYVEHLELGFESHLSSNQGLCEATRTLLGDCYRLNRLQINYNDNAKVIEEVLGSLAREENRLASSVTEIQTAYTGPESQIFLRRFPQLRSLKIPFFALGVEGSLGKPFPFHLERLNPPLDASPSLLLTLLANSTSTLIQLHVSSFQLIALSDHLRHFTSLRDVWITVGSEYCAMEEVGLVLHTLPALQYLNLAIHCTVALCFRHLPPRLQRLDLEGPDCEGVMRLLRTKTRHCLCRIGVPESEWESGEVKRAKEVGREVGVEVVEVVDWRA</sequence>
<dbReference type="EMBL" id="MCGR01000086">
    <property type="protein sequence ID" value="ORY56430.1"/>
    <property type="molecule type" value="Genomic_DNA"/>
</dbReference>
<organism evidence="1 2">
    <name type="scientific">Leucosporidium creatinivorum</name>
    <dbReference type="NCBI Taxonomy" id="106004"/>
    <lineage>
        <taxon>Eukaryota</taxon>
        <taxon>Fungi</taxon>
        <taxon>Dikarya</taxon>
        <taxon>Basidiomycota</taxon>
        <taxon>Pucciniomycotina</taxon>
        <taxon>Microbotryomycetes</taxon>
        <taxon>Leucosporidiales</taxon>
        <taxon>Leucosporidium</taxon>
    </lineage>
</organism>
<comment type="caution">
    <text evidence="1">The sequence shown here is derived from an EMBL/GenBank/DDBJ whole genome shotgun (WGS) entry which is preliminary data.</text>
</comment>
<reference evidence="1 2" key="1">
    <citation type="submission" date="2016-07" db="EMBL/GenBank/DDBJ databases">
        <title>Pervasive Adenine N6-methylation of Active Genes in Fungi.</title>
        <authorList>
            <consortium name="DOE Joint Genome Institute"/>
            <person name="Mondo S.J."/>
            <person name="Dannebaum R.O."/>
            <person name="Kuo R.C."/>
            <person name="Labutti K."/>
            <person name="Haridas S."/>
            <person name="Kuo A."/>
            <person name="Salamov A."/>
            <person name="Ahrendt S.R."/>
            <person name="Lipzen A."/>
            <person name="Sullivan W."/>
            <person name="Andreopoulos W.B."/>
            <person name="Clum A."/>
            <person name="Lindquist E."/>
            <person name="Daum C."/>
            <person name="Ramamoorthy G.K."/>
            <person name="Gryganskyi A."/>
            <person name="Culley D."/>
            <person name="Magnuson J.K."/>
            <person name="James T.Y."/>
            <person name="O'Malley M.A."/>
            <person name="Stajich J.E."/>
            <person name="Spatafora J.W."/>
            <person name="Visel A."/>
            <person name="Grigoriev I.V."/>
        </authorList>
    </citation>
    <scope>NUCLEOTIDE SEQUENCE [LARGE SCALE GENOMIC DNA]</scope>
    <source>
        <strain evidence="1 2">62-1032</strain>
    </source>
</reference>
<dbReference type="InterPro" id="IPR032675">
    <property type="entry name" value="LRR_dom_sf"/>
</dbReference>
<keyword evidence="2" id="KW-1185">Reference proteome</keyword>
<dbReference type="Proteomes" id="UP000193467">
    <property type="component" value="Unassembled WGS sequence"/>
</dbReference>